<keyword evidence="4" id="KW-1185">Reference proteome</keyword>
<reference evidence="3 4" key="1">
    <citation type="journal article" date="2014" name="Int. J. Syst. Evol. Microbiol.">
        <title>Complete genome sequence of Corynebacterium casei LMG S-19264T (=DSM 44701T), isolated from a smear-ripened cheese.</title>
        <authorList>
            <consortium name="US DOE Joint Genome Institute (JGI-PGF)"/>
            <person name="Walter F."/>
            <person name="Albersmeier A."/>
            <person name="Kalinowski J."/>
            <person name="Ruckert C."/>
        </authorList>
    </citation>
    <scope>NUCLEOTIDE SEQUENCE [LARGE SCALE GENOMIC DNA]</scope>
    <source>
        <strain evidence="3 4">CGMCC 1.7286</strain>
    </source>
</reference>
<evidence type="ECO:0000313" key="3">
    <source>
        <dbReference type="EMBL" id="GGO80134.1"/>
    </source>
</evidence>
<evidence type="ECO:0000256" key="2">
    <source>
        <dbReference type="SAM" id="SignalP"/>
    </source>
</evidence>
<feature type="compositionally biased region" description="Basic and acidic residues" evidence="1">
    <location>
        <begin position="182"/>
        <end position="206"/>
    </location>
</feature>
<gene>
    <name evidence="3" type="ORF">GCM10011348_16160</name>
</gene>
<evidence type="ECO:0000256" key="1">
    <source>
        <dbReference type="SAM" id="MobiDB-lite"/>
    </source>
</evidence>
<feature type="chain" id="PRO_5037755090" evidence="2">
    <location>
        <begin position="23"/>
        <end position="206"/>
    </location>
</feature>
<organism evidence="3 4">
    <name type="scientific">Marinobacterium nitratireducens</name>
    <dbReference type="NCBI Taxonomy" id="518897"/>
    <lineage>
        <taxon>Bacteria</taxon>
        <taxon>Pseudomonadati</taxon>
        <taxon>Pseudomonadota</taxon>
        <taxon>Gammaproteobacteria</taxon>
        <taxon>Oceanospirillales</taxon>
        <taxon>Oceanospirillaceae</taxon>
        <taxon>Marinobacterium</taxon>
    </lineage>
</organism>
<feature type="region of interest" description="Disordered" evidence="1">
    <location>
        <begin position="28"/>
        <end position="59"/>
    </location>
</feature>
<feature type="compositionally biased region" description="Basic and acidic residues" evidence="1">
    <location>
        <begin position="156"/>
        <end position="171"/>
    </location>
</feature>
<feature type="signal peptide" evidence="2">
    <location>
        <begin position="1"/>
        <end position="22"/>
    </location>
</feature>
<dbReference type="Proteomes" id="UP000599578">
    <property type="component" value="Unassembled WGS sequence"/>
</dbReference>
<comment type="caution">
    <text evidence="3">The sequence shown here is derived from an EMBL/GenBank/DDBJ whole genome shotgun (WGS) entry which is preliminary data.</text>
</comment>
<dbReference type="RefSeq" id="WP_188860065.1">
    <property type="nucleotide sequence ID" value="NZ_BMLT01000003.1"/>
</dbReference>
<keyword evidence="2" id="KW-0732">Signal</keyword>
<feature type="region of interest" description="Disordered" evidence="1">
    <location>
        <begin position="71"/>
        <end position="91"/>
    </location>
</feature>
<proteinExistence type="predicted"/>
<protein>
    <submittedName>
        <fullName evidence="3">Uncharacterized protein</fullName>
    </submittedName>
</protein>
<evidence type="ECO:0000313" key="4">
    <source>
        <dbReference type="Proteomes" id="UP000599578"/>
    </source>
</evidence>
<sequence>MKPLWNRWALCSLLIWTQPGLAQDEALVEDTPPPLEAADDEAVAPAPAQPRSLSDFPPRSDFDEMLQRPLFHSSRRPQVEDSGDGGSAQELRETWKLTGVIVVGDEIKAMFQERNGERRLTLGAGMPLDANWVLDEINMETVILGSGEEQVTLELLEPRDTAPVETAKENGEDAPDDEPGSVDERTREASRQLEEDADAAKEIPDE</sequence>
<dbReference type="AlphaFoldDB" id="A0A917ZDW2"/>
<name>A0A917ZDW2_9GAMM</name>
<dbReference type="EMBL" id="BMLT01000003">
    <property type="protein sequence ID" value="GGO80134.1"/>
    <property type="molecule type" value="Genomic_DNA"/>
</dbReference>
<accession>A0A917ZDW2</accession>
<feature type="region of interest" description="Disordered" evidence="1">
    <location>
        <begin position="155"/>
        <end position="206"/>
    </location>
</feature>
<feature type="compositionally biased region" description="Acidic residues" evidence="1">
    <location>
        <begin position="172"/>
        <end position="181"/>
    </location>
</feature>